<dbReference type="AlphaFoldDB" id="A0A0K6I3R5"/>
<keyword evidence="2" id="KW-1185">Reference proteome</keyword>
<proteinExistence type="predicted"/>
<name>A0A0K6I3R5_9HYPH</name>
<dbReference type="EMBL" id="CYHE01000008">
    <property type="protein sequence ID" value="CUA97794.1"/>
    <property type="molecule type" value="Genomic_DNA"/>
</dbReference>
<organism evidence="1 2">
    <name type="scientific">Pannonibacter indicus</name>
    <dbReference type="NCBI Taxonomy" id="466044"/>
    <lineage>
        <taxon>Bacteria</taxon>
        <taxon>Pseudomonadati</taxon>
        <taxon>Pseudomonadota</taxon>
        <taxon>Alphaproteobacteria</taxon>
        <taxon>Hyphomicrobiales</taxon>
        <taxon>Stappiaceae</taxon>
        <taxon>Pannonibacter</taxon>
    </lineage>
</organism>
<reference evidence="2" key="1">
    <citation type="submission" date="2015-08" db="EMBL/GenBank/DDBJ databases">
        <authorList>
            <person name="Varghese N."/>
        </authorList>
    </citation>
    <scope>NUCLEOTIDE SEQUENCE [LARGE SCALE GENOMIC DNA]</scope>
    <source>
        <strain evidence="2">DSM 23407</strain>
    </source>
</reference>
<evidence type="ECO:0000313" key="2">
    <source>
        <dbReference type="Proteomes" id="UP000183900"/>
    </source>
</evidence>
<accession>A0A0K6I3R5</accession>
<dbReference type="Proteomes" id="UP000183900">
    <property type="component" value="Unassembled WGS sequence"/>
</dbReference>
<protein>
    <recommendedName>
        <fullName evidence="3">Tetratricopeptide repeat</fullName>
    </recommendedName>
</protein>
<evidence type="ECO:0000313" key="1">
    <source>
        <dbReference type="EMBL" id="CUA97794.1"/>
    </source>
</evidence>
<gene>
    <name evidence="1" type="ORF">Ga0061067_10891</name>
</gene>
<sequence>MFTSCRHCRQKSRATLALKSRKGNFPTGRRPVRLALAGCIAGLGLALAGLDAVIGESSAFFTRSGNQAERLQPLYDGKARPSLSTYSNKLLMRDCDEALSSVYARLLPQEQREAGARNCLALAREVTGSSPASGVAWLIQAKAQDVLGDRAAAAAAIRRSQEASAGEGWLAVSRIRFLLPRLSAMGEEGRAILVPDVTLLAMSRNGPARLAELYQQNGENGQALIGIIDNLPNEPKTQFLRQLRAQSRQGA</sequence>
<evidence type="ECO:0008006" key="3">
    <source>
        <dbReference type="Google" id="ProtNLM"/>
    </source>
</evidence>